<feature type="binding site" evidence="16">
    <location>
        <position position="262"/>
    </location>
    <ligand>
        <name>FAD</name>
        <dbReference type="ChEBI" id="CHEBI:57692"/>
    </ligand>
</feature>
<evidence type="ECO:0000256" key="12">
    <source>
        <dbReference type="ARBA" id="ARBA00034029"/>
    </source>
</evidence>
<evidence type="ECO:0000256" key="14">
    <source>
        <dbReference type="ARBA" id="ARBA00034059"/>
    </source>
</evidence>
<comment type="catalytic activity">
    <reaction evidence="13">
        <text>a pyranoside + acceptor = a pyranosid-3-ulose + reduced acceptor.</text>
        <dbReference type="EC" id="1.1.99.29"/>
    </reaction>
</comment>
<evidence type="ECO:0000256" key="6">
    <source>
        <dbReference type="ARBA" id="ARBA00022525"/>
    </source>
</evidence>
<comment type="cofactor">
    <cofactor evidence="1 16">
        <name>FAD</name>
        <dbReference type="ChEBI" id="CHEBI:57692"/>
    </cofactor>
</comment>
<organism evidence="19 20">
    <name type="scientific">Psilocybe cyanescens</name>
    <dbReference type="NCBI Taxonomy" id="93625"/>
    <lineage>
        <taxon>Eukaryota</taxon>
        <taxon>Fungi</taxon>
        <taxon>Dikarya</taxon>
        <taxon>Basidiomycota</taxon>
        <taxon>Agaricomycotina</taxon>
        <taxon>Agaricomycetes</taxon>
        <taxon>Agaricomycetidae</taxon>
        <taxon>Agaricales</taxon>
        <taxon>Agaricineae</taxon>
        <taxon>Strophariaceae</taxon>
        <taxon>Psilocybe</taxon>
    </lineage>
</organism>
<dbReference type="SUPFAM" id="SSF51905">
    <property type="entry name" value="FAD/NAD(P)-binding domain"/>
    <property type="match status" value="1"/>
</dbReference>
<dbReference type="SUPFAM" id="SSF54373">
    <property type="entry name" value="FAD-linked reductases, C-terminal domain"/>
    <property type="match status" value="1"/>
</dbReference>
<dbReference type="GO" id="GO:0005576">
    <property type="term" value="C:extracellular region"/>
    <property type="evidence" value="ECO:0007669"/>
    <property type="project" value="UniProtKB-SubCell"/>
</dbReference>
<accession>A0A409WVQ8</accession>
<evidence type="ECO:0000259" key="18">
    <source>
        <dbReference type="PROSITE" id="PS00624"/>
    </source>
</evidence>
<evidence type="ECO:0000256" key="4">
    <source>
        <dbReference type="ARBA" id="ARBA00011245"/>
    </source>
</evidence>
<dbReference type="PIRSF" id="PIRSF000137">
    <property type="entry name" value="Alcohol_oxidase"/>
    <property type="match status" value="1"/>
</dbReference>
<dbReference type="EC" id="1.1.99.29" evidence="5"/>
<dbReference type="PANTHER" id="PTHR11552:SF147">
    <property type="entry name" value="CHOLINE DEHYDROGENASE, MITOCHONDRIAL"/>
    <property type="match status" value="1"/>
</dbReference>
<evidence type="ECO:0000313" key="19">
    <source>
        <dbReference type="EMBL" id="PPQ82598.1"/>
    </source>
</evidence>
<evidence type="ECO:0000256" key="7">
    <source>
        <dbReference type="ARBA" id="ARBA00022630"/>
    </source>
</evidence>
<evidence type="ECO:0000256" key="15">
    <source>
        <dbReference type="PIRSR" id="PIRSR000137-1"/>
    </source>
</evidence>
<reference evidence="19 20" key="1">
    <citation type="journal article" date="2018" name="Evol. Lett.">
        <title>Horizontal gene cluster transfer increased hallucinogenic mushroom diversity.</title>
        <authorList>
            <person name="Reynolds H.T."/>
            <person name="Vijayakumar V."/>
            <person name="Gluck-Thaler E."/>
            <person name="Korotkin H.B."/>
            <person name="Matheny P.B."/>
            <person name="Slot J.C."/>
        </authorList>
    </citation>
    <scope>NUCLEOTIDE SEQUENCE [LARGE SCALE GENOMIC DNA]</scope>
    <source>
        <strain evidence="19 20">2631</strain>
    </source>
</reference>
<evidence type="ECO:0000256" key="3">
    <source>
        <dbReference type="ARBA" id="ARBA00010790"/>
    </source>
</evidence>
<evidence type="ECO:0000256" key="10">
    <source>
        <dbReference type="ARBA" id="ARBA00033986"/>
    </source>
</evidence>
<comment type="subunit">
    <text evidence="4">Monomer.</text>
</comment>
<dbReference type="EMBL" id="NHYD01003120">
    <property type="protein sequence ID" value="PPQ82598.1"/>
    <property type="molecule type" value="Genomic_DNA"/>
</dbReference>
<comment type="catalytic activity">
    <reaction evidence="10">
        <text>pyranose + acceptor = pyranos-2-ulose + reduced acceptor.</text>
        <dbReference type="EC" id="1.1.99.29"/>
    </reaction>
</comment>
<keyword evidence="20" id="KW-1185">Reference proteome</keyword>
<comment type="catalytic activity">
    <reaction evidence="11">
        <text>pyranose + acceptor = pyranos-2,3-diulose + reduced acceptor.</text>
        <dbReference type="EC" id="1.1.99.29"/>
    </reaction>
</comment>
<comment type="subcellular location">
    <subcellularLocation>
        <location evidence="2">Secreted</location>
    </subcellularLocation>
</comment>
<feature type="binding site" evidence="16">
    <location>
        <position position="556"/>
    </location>
    <ligand>
        <name>FAD</name>
        <dbReference type="ChEBI" id="CHEBI:57692"/>
    </ligand>
</feature>
<evidence type="ECO:0000313" key="20">
    <source>
        <dbReference type="Proteomes" id="UP000283269"/>
    </source>
</evidence>
<dbReference type="GO" id="GO:0033718">
    <property type="term" value="F:pyranose dehydrogenase (acceptor) activity"/>
    <property type="evidence" value="ECO:0007669"/>
    <property type="project" value="UniProtKB-EC"/>
</dbReference>
<evidence type="ECO:0000256" key="11">
    <source>
        <dbReference type="ARBA" id="ARBA00034010"/>
    </source>
</evidence>
<dbReference type="STRING" id="93625.A0A409WVQ8"/>
<feature type="chain" id="PRO_5019205151" description="pyranose dehydrogenase (acceptor)" evidence="17">
    <location>
        <begin position="21"/>
        <end position="587"/>
    </location>
</feature>
<proteinExistence type="inferred from homology"/>
<feature type="active site" description="Proton donor" evidence="15">
    <location>
        <position position="522"/>
    </location>
</feature>
<comment type="caution">
    <text evidence="19">The sequence shown here is derived from an EMBL/GenBank/DDBJ whole genome shotgun (WGS) entry which is preliminary data.</text>
</comment>
<keyword evidence="17" id="KW-0732">Signal</keyword>
<feature type="signal peptide" evidence="17">
    <location>
        <begin position="1"/>
        <end position="20"/>
    </location>
</feature>
<dbReference type="Pfam" id="PF00732">
    <property type="entry name" value="GMC_oxred_N"/>
    <property type="match status" value="1"/>
</dbReference>
<comment type="catalytic activity">
    <reaction evidence="12">
        <text>pyranose + acceptor = pyranos-3-ulose + reduced acceptor.</text>
        <dbReference type="EC" id="1.1.99.29"/>
    </reaction>
</comment>
<dbReference type="AlphaFoldDB" id="A0A409WVQ8"/>
<keyword evidence="7" id="KW-0285">Flavoprotein</keyword>
<evidence type="ECO:0000256" key="13">
    <source>
        <dbReference type="ARBA" id="ARBA00034050"/>
    </source>
</evidence>
<gene>
    <name evidence="19" type="ORF">CVT25_007112</name>
</gene>
<dbReference type="InterPro" id="IPR007867">
    <property type="entry name" value="GMC_OxRtase_C"/>
</dbReference>
<dbReference type="Pfam" id="PF05199">
    <property type="entry name" value="GMC_oxred_C"/>
    <property type="match status" value="1"/>
</dbReference>
<evidence type="ECO:0000256" key="8">
    <source>
        <dbReference type="ARBA" id="ARBA00022827"/>
    </source>
</evidence>
<evidence type="ECO:0000256" key="2">
    <source>
        <dbReference type="ARBA" id="ARBA00004613"/>
    </source>
</evidence>
<keyword evidence="8 16" id="KW-0274">FAD</keyword>
<evidence type="ECO:0000256" key="16">
    <source>
        <dbReference type="PIRSR" id="PIRSR000137-2"/>
    </source>
</evidence>
<name>A0A409WVQ8_PSICY</name>
<feature type="active site" description="Proton acceptor" evidence="15">
    <location>
        <position position="566"/>
    </location>
</feature>
<sequence length="587" mass="63770">MRKMLLSFMVVALYVVGSFAAVFQHINELTSTSYDFIIVGGGLAGSVVANRLTENPKFKVLVVEAGPTNEGVLNAVVPAFEVRLWKTAYDWNFTTIPGKGINNRTLDYPRGHMLGGCSSHNGMFYTRGSMDDYNRWADVTGDPGWSWKNLLPYFFKNERWSPPADRHDTHGQFDPSAHGYNGMMFTSLPGNPNTIDDMVLKVPSQLPDQFPFLLDLNAGRPLGLGWFPYSIGNGTRSSAATAYLSEKFTSRSNLYVLLNTKVLRVLSVIKASKPTFDSIEVDGTAIKLTASKEVILAAGPINTPQILLNSGVGDRQFLHGLGIPSVLHLPSVGKNLTDQPFIVVSYSVNSNKPQDNLNTNATLQALALAQWEFNRTGPYVNPAGGQIAWSRLPANSPIIKKYGDPSAGSNTPHLELVPSNPISLPSQPSHVGGMGIILVTPSSRGYVSINSTDPFGKPIIDFGFLTTDFDVQALIESIKLSQKFYKAPVWKDYIIEQLSPLPNATDAELTDFMRNTAGPSYHAVGTAAMSAPNANYGVVNPDLRVKGASGLRIVDGSVLPFVISAHTQAPGYAIAERASDLIKSFWK</sequence>
<dbReference type="OrthoDB" id="269227at2759"/>
<dbReference type="InParanoid" id="A0A409WVQ8"/>
<protein>
    <recommendedName>
        <fullName evidence="5">pyranose dehydrogenase (acceptor)</fullName>
        <ecNumber evidence="5">1.1.99.29</ecNumber>
    </recommendedName>
</protein>
<dbReference type="InterPro" id="IPR036188">
    <property type="entry name" value="FAD/NAD-bd_sf"/>
</dbReference>
<comment type="similarity">
    <text evidence="3">Belongs to the GMC oxidoreductase family.</text>
</comment>
<dbReference type="InterPro" id="IPR000172">
    <property type="entry name" value="GMC_OxRdtase_N"/>
</dbReference>
<comment type="function">
    <text evidence="9">Catalyzes the single-oxidation or sequential double oxidation reaction of carbohydrates primarily at carbon-2 and/or carbon-3 with the concomitant reduction of the flavin. The enzyme exhibits a broad sugar substrate specificity, oxidizing different aldopyranoses to the corresponding C-1, C-2, C-3 or C-1,2, C-2,3 and C-3,4 (di)dehydro sugars with substrate-specific regioselectivity. Accepts only a narrow range of electron acceptors such as substituted benzoquinones and complexed metal ions and reacts extremely slowly with O(2) as acceptor. May play a role in the natural recycling of plant matter by oxidizing all major monosaccharides in lignocellulose and by reducing quinone compounds or reactive radical species generated during lignin depolymerization.</text>
</comment>
<keyword evidence="6" id="KW-0964">Secreted</keyword>
<dbReference type="GO" id="GO:0050660">
    <property type="term" value="F:flavin adenine dinucleotide binding"/>
    <property type="evidence" value="ECO:0007669"/>
    <property type="project" value="InterPro"/>
</dbReference>
<dbReference type="InterPro" id="IPR012132">
    <property type="entry name" value="GMC_OxRdtase"/>
</dbReference>
<dbReference type="Gene3D" id="3.50.50.60">
    <property type="entry name" value="FAD/NAD(P)-binding domain"/>
    <property type="match status" value="1"/>
</dbReference>
<dbReference type="Proteomes" id="UP000283269">
    <property type="component" value="Unassembled WGS sequence"/>
</dbReference>
<dbReference type="Gene3D" id="3.30.560.10">
    <property type="entry name" value="Glucose Oxidase, domain 3"/>
    <property type="match status" value="1"/>
</dbReference>
<comment type="catalytic activity">
    <reaction evidence="14">
        <text>a pyranoside + acceptor = a pyranosid-3,4-diulose + reduced acceptor.</text>
        <dbReference type="EC" id="1.1.99.29"/>
    </reaction>
</comment>
<evidence type="ECO:0000256" key="17">
    <source>
        <dbReference type="SAM" id="SignalP"/>
    </source>
</evidence>
<dbReference type="PROSITE" id="PS00624">
    <property type="entry name" value="GMC_OXRED_2"/>
    <property type="match status" value="1"/>
</dbReference>
<dbReference type="PANTHER" id="PTHR11552">
    <property type="entry name" value="GLUCOSE-METHANOL-CHOLINE GMC OXIDOREDUCTASE"/>
    <property type="match status" value="1"/>
</dbReference>
<evidence type="ECO:0000256" key="1">
    <source>
        <dbReference type="ARBA" id="ARBA00001974"/>
    </source>
</evidence>
<evidence type="ECO:0000256" key="9">
    <source>
        <dbReference type="ARBA" id="ARBA00024699"/>
    </source>
</evidence>
<feature type="domain" description="Glucose-methanol-choline oxidoreductase N-terminal" evidence="18">
    <location>
        <begin position="299"/>
        <end position="313"/>
    </location>
</feature>
<evidence type="ECO:0000256" key="5">
    <source>
        <dbReference type="ARBA" id="ARBA00013177"/>
    </source>
</evidence>